<sequence length="904" mass="102276">MSWKKLNRLLITILIIVYIPTIIKATHNRAGEITYVQLSDNYVRAIVTTYTKTSSSSADRDTITISWGDGTFSSAGRTNGNGTEFPNDIKKNIYIAEHQYPGRGTYDLGMVDPNRIDNILNIDPPNSVNIPFYIQSTITLFNTTFQGINHSPILLQAPIDFACLYQTFTHNPSAFDEDGDSLAYELVIPLMDRNLPVPNYLYPNQIKSGLNNNIYLDQFSGTFIWNAPQMAGEYNIAIAIYEFRKGILIGKIIRDMEILVQESCSMNSPPVISTTQDTCVIAGTFLEIPILINDADVGNKGGFVKVEAAGAPFVIMNNASVLFPSGFNKPLINGKFIWQTNCTHIRKEYYNVTIKATDNFFDTTGLSTTQTIRIKIIGPPPIDLKSKIINNQIELNWNKPYACDFDSTHFRGFSVWRKIKSQSIIQDTCNPGLEHSNYQKIAYLINSYQLQNYFYIDSNIIPGQLYCYRVQAEFAKISTAGFPYNFVGSLASNESCNYLQIDKPILLNVDVINTDPNLGSIGIKWAKPNPNFFDTIAHQPPYTIKLFYSNPNGSLSEIVSYTKTYSSYSNVLDTNFTHKNLSTDQFPYHYLVQFLSSDGFIAQSDSSESIFLNVKNLNGNVQLNWSNNTSWSNYLFSIFRKEENSVQFDSIGQTNTTQFIDLTAEQQQKYCYYVTSFGSYGFQGIDSILINHSNINCIKVMDDSPPCCPKLSVKGSCDENNNAELYNTLSWNNPNVDCPIKDVVGYEIYKLNKSNQRELLIKINDPTRLNYIHEYTIIEPLCYEVISIDSSGKQCESPIKICANYCPAYELPNTFTPNGDGHNDIFKPIKNKFIERVEFQVVNQWGELVFRTEDPNLNWNGTNLKGSILSDGVYYYSCKILPYPSTQPLKDLMIKGFIELLKGK</sequence>
<organism evidence="1 2">
    <name type="scientific">Candidatus Defluviibacterium haderslevense</name>
    <dbReference type="NCBI Taxonomy" id="2981993"/>
    <lineage>
        <taxon>Bacteria</taxon>
        <taxon>Pseudomonadati</taxon>
        <taxon>Bacteroidota</taxon>
        <taxon>Saprospiria</taxon>
        <taxon>Saprospirales</taxon>
        <taxon>Saprospiraceae</taxon>
        <taxon>Candidatus Defluviibacterium</taxon>
    </lineage>
</organism>
<dbReference type="SUPFAM" id="SSF49265">
    <property type="entry name" value="Fibronectin type III"/>
    <property type="match status" value="1"/>
</dbReference>
<accession>A0A9D7XJB5</accession>
<reference evidence="1 2" key="1">
    <citation type="submission" date="2020-10" db="EMBL/GenBank/DDBJ databases">
        <title>Connecting structure to function with the recovery of over 1000 high-quality activated sludge metagenome-assembled genomes encoding full-length rRNA genes using long-read sequencing.</title>
        <authorList>
            <person name="Singleton C.M."/>
            <person name="Petriglieri F."/>
            <person name="Kristensen J.M."/>
            <person name="Kirkegaard R.H."/>
            <person name="Michaelsen T.Y."/>
            <person name="Andersen M.H."/>
            <person name="Karst S.M."/>
            <person name="Dueholm M.S."/>
            <person name="Nielsen P.H."/>
            <person name="Albertsen M."/>
        </authorList>
    </citation>
    <scope>NUCLEOTIDE SEQUENCE [LARGE SCALE GENOMIC DNA]</scope>
    <source>
        <strain evidence="1">Ribe_18-Q3-R11-54_BAT3C.373</strain>
    </source>
</reference>
<proteinExistence type="predicted"/>
<dbReference type="InterPro" id="IPR026341">
    <property type="entry name" value="T9SS_type_B"/>
</dbReference>
<protein>
    <submittedName>
        <fullName evidence="1">Gliding motility-associated C-terminal domain-containing protein</fullName>
    </submittedName>
</protein>
<evidence type="ECO:0000313" key="2">
    <source>
        <dbReference type="Proteomes" id="UP000808349"/>
    </source>
</evidence>
<dbReference type="InterPro" id="IPR013783">
    <property type="entry name" value="Ig-like_fold"/>
</dbReference>
<dbReference type="Gene3D" id="2.60.40.10">
    <property type="entry name" value="Immunoglobulins"/>
    <property type="match status" value="2"/>
</dbReference>
<dbReference type="Proteomes" id="UP000808349">
    <property type="component" value="Unassembled WGS sequence"/>
</dbReference>
<dbReference type="NCBIfam" id="TIGR04131">
    <property type="entry name" value="Bac_Flav_CTERM"/>
    <property type="match status" value="1"/>
</dbReference>
<dbReference type="EMBL" id="JADKFW010000021">
    <property type="protein sequence ID" value="MBK9719592.1"/>
    <property type="molecule type" value="Genomic_DNA"/>
</dbReference>
<dbReference type="Pfam" id="PF13585">
    <property type="entry name" value="CHU_C"/>
    <property type="match status" value="1"/>
</dbReference>
<name>A0A9D7XJB5_9BACT</name>
<comment type="caution">
    <text evidence="1">The sequence shown here is derived from an EMBL/GenBank/DDBJ whole genome shotgun (WGS) entry which is preliminary data.</text>
</comment>
<gene>
    <name evidence="1" type="ORF">IPO85_19160</name>
</gene>
<dbReference type="InterPro" id="IPR036116">
    <property type="entry name" value="FN3_sf"/>
</dbReference>
<evidence type="ECO:0000313" key="1">
    <source>
        <dbReference type="EMBL" id="MBK9719592.1"/>
    </source>
</evidence>
<dbReference type="AlphaFoldDB" id="A0A9D7XJB5"/>